<comment type="caution">
    <text evidence="1">The sequence shown here is derived from an EMBL/GenBank/DDBJ whole genome shotgun (WGS) entry which is preliminary data.</text>
</comment>
<reference evidence="1 2" key="1">
    <citation type="journal article" date="2022" name="Allergy">
        <title>Genome assembly and annotation of Periplaneta americana reveal a comprehensive cockroach allergen profile.</title>
        <authorList>
            <person name="Wang L."/>
            <person name="Xiong Q."/>
            <person name="Saelim N."/>
            <person name="Wang L."/>
            <person name="Nong W."/>
            <person name="Wan A.T."/>
            <person name="Shi M."/>
            <person name="Liu X."/>
            <person name="Cao Q."/>
            <person name="Hui J.H.L."/>
            <person name="Sookrung N."/>
            <person name="Leung T.F."/>
            <person name="Tungtrongchitr A."/>
            <person name="Tsui S.K.W."/>
        </authorList>
    </citation>
    <scope>NUCLEOTIDE SEQUENCE [LARGE SCALE GENOMIC DNA]</scope>
    <source>
        <strain evidence="1">PWHHKU_190912</strain>
    </source>
</reference>
<protein>
    <submittedName>
        <fullName evidence="1">Uncharacterized protein</fullName>
    </submittedName>
</protein>
<dbReference type="PANTHER" id="PTHR45913:SF5">
    <property type="entry name" value="GENERAL TRANSCRIPTION FACTOR II-I REPEAT DOMAIN-CONTAINING PROTEIN 2A-LIKE PROTEIN"/>
    <property type="match status" value="1"/>
</dbReference>
<evidence type="ECO:0000313" key="1">
    <source>
        <dbReference type="EMBL" id="KAJ4446612.1"/>
    </source>
</evidence>
<sequence length="297" mass="33628">MSYEEDQARILSLIKSLEEGEVILGGESSEIEDEVEIVSYNSECEQSAEEKEDSSDEDIPLSQIPCSIYGKDGLTVWKTIQPPQNSRTQHGIIAAVSCLTFDRSLSGLVRNIPQDDNNALSESAMRISYKICHEIAKELKTFNEGNFIKRCLIILTDELCPQQVGELEAIRLSRRTVVRRLQITMKGLQDKEDNRRALTTELSHDMGEVVPSNIIQEEDINFITRPLFPQDLSTGHCNLYTYTSVYRHAYQTDYVRYTLRYLHCFRVVSCPHPSDSALNGILEPETPLAPPSKIGVR</sequence>
<accession>A0ABQ8TLM1</accession>
<dbReference type="Proteomes" id="UP001148838">
    <property type="component" value="Unassembled WGS sequence"/>
</dbReference>
<gene>
    <name evidence="1" type="ORF">ANN_13309</name>
</gene>
<dbReference type="PANTHER" id="PTHR45913">
    <property type="entry name" value="EPM2A-INTERACTING PROTEIN 1"/>
    <property type="match status" value="1"/>
</dbReference>
<dbReference type="EMBL" id="JAJSOF020000009">
    <property type="protein sequence ID" value="KAJ4446612.1"/>
    <property type="molecule type" value="Genomic_DNA"/>
</dbReference>
<name>A0ABQ8TLM1_PERAM</name>
<keyword evidence="2" id="KW-1185">Reference proteome</keyword>
<proteinExistence type="predicted"/>
<evidence type="ECO:0000313" key="2">
    <source>
        <dbReference type="Proteomes" id="UP001148838"/>
    </source>
</evidence>
<organism evidence="1 2">
    <name type="scientific">Periplaneta americana</name>
    <name type="common">American cockroach</name>
    <name type="synonym">Blatta americana</name>
    <dbReference type="NCBI Taxonomy" id="6978"/>
    <lineage>
        <taxon>Eukaryota</taxon>
        <taxon>Metazoa</taxon>
        <taxon>Ecdysozoa</taxon>
        <taxon>Arthropoda</taxon>
        <taxon>Hexapoda</taxon>
        <taxon>Insecta</taxon>
        <taxon>Pterygota</taxon>
        <taxon>Neoptera</taxon>
        <taxon>Polyneoptera</taxon>
        <taxon>Dictyoptera</taxon>
        <taxon>Blattodea</taxon>
        <taxon>Blattoidea</taxon>
        <taxon>Blattidae</taxon>
        <taxon>Blattinae</taxon>
        <taxon>Periplaneta</taxon>
    </lineage>
</organism>